<protein>
    <submittedName>
        <fullName evidence="2">Uncharacterized protein</fullName>
    </submittedName>
</protein>
<proteinExistence type="predicted"/>
<dbReference type="EMBL" id="AWUE01008642">
    <property type="protein sequence ID" value="OMP12618.1"/>
    <property type="molecule type" value="Genomic_DNA"/>
</dbReference>
<gene>
    <name evidence="2" type="ORF">COLO4_02952</name>
</gene>
<evidence type="ECO:0000256" key="1">
    <source>
        <dbReference type="SAM" id="MobiDB-lite"/>
    </source>
</evidence>
<reference evidence="3" key="1">
    <citation type="submission" date="2013-09" db="EMBL/GenBank/DDBJ databases">
        <title>Corchorus olitorius genome sequencing.</title>
        <authorList>
            <person name="Alam M."/>
            <person name="Haque M.S."/>
            <person name="Islam M.S."/>
            <person name="Emdad E.M."/>
            <person name="Islam M.M."/>
            <person name="Ahmed B."/>
            <person name="Halim A."/>
            <person name="Hossen Q.M.M."/>
            <person name="Hossain M.Z."/>
            <person name="Ahmed R."/>
            <person name="Khan M.M."/>
            <person name="Islam R."/>
            <person name="Rashid M.M."/>
            <person name="Khan S.A."/>
            <person name="Rahman M.S."/>
            <person name="Alam M."/>
            <person name="Yahiya A.S."/>
            <person name="Khan M.S."/>
            <person name="Azam M.S."/>
            <person name="Haque T."/>
            <person name="Lashkar M.Z.H."/>
            <person name="Akhand A.I."/>
            <person name="Morshed G."/>
            <person name="Roy S."/>
            <person name="Uddin K.S."/>
            <person name="Rabeya T."/>
            <person name="Hossain A.S."/>
            <person name="Chowdhury A."/>
            <person name="Snigdha A.R."/>
            <person name="Mortoza M.S."/>
            <person name="Matin S.A."/>
            <person name="Hoque S.M.E."/>
            <person name="Islam M.K."/>
            <person name="Roy D.K."/>
            <person name="Haider R."/>
            <person name="Moosa M.M."/>
            <person name="Elias S.M."/>
            <person name="Hasan A.M."/>
            <person name="Jahan S."/>
            <person name="Shafiuddin M."/>
            <person name="Mahmood N."/>
            <person name="Shommy N.S."/>
        </authorList>
    </citation>
    <scope>NUCLEOTIDE SEQUENCE [LARGE SCALE GENOMIC DNA]</scope>
    <source>
        <strain evidence="3">cv. O-4</strain>
    </source>
</reference>
<feature type="compositionally biased region" description="Polar residues" evidence="1">
    <location>
        <begin position="32"/>
        <end position="42"/>
    </location>
</feature>
<accession>A0A1R3L021</accession>
<evidence type="ECO:0000313" key="2">
    <source>
        <dbReference type="EMBL" id="OMP12618.1"/>
    </source>
</evidence>
<organism evidence="2 3">
    <name type="scientific">Corchorus olitorius</name>
    <dbReference type="NCBI Taxonomy" id="93759"/>
    <lineage>
        <taxon>Eukaryota</taxon>
        <taxon>Viridiplantae</taxon>
        <taxon>Streptophyta</taxon>
        <taxon>Embryophyta</taxon>
        <taxon>Tracheophyta</taxon>
        <taxon>Spermatophyta</taxon>
        <taxon>Magnoliopsida</taxon>
        <taxon>eudicotyledons</taxon>
        <taxon>Gunneridae</taxon>
        <taxon>Pentapetalae</taxon>
        <taxon>rosids</taxon>
        <taxon>malvids</taxon>
        <taxon>Malvales</taxon>
        <taxon>Malvaceae</taxon>
        <taxon>Grewioideae</taxon>
        <taxon>Apeibeae</taxon>
        <taxon>Corchorus</taxon>
    </lineage>
</organism>
<evidence type="ECO:0000313" key="3">
    <source>
        <dbReference type="Proteomes" id="UP000187203"/>
    </source>
</evidence>
<feature type="non-terminal residue" evidence="2">
    <location>
        <position position="112"/>
    </location>
</feature>
<sequence>MTGGSRFTFLPFSGASTNTTYTPVRSHPGIPSTAQPQQRQGANQMHVNDLAETLGGFPERKIESDPKKMIEETTQKLWDRMEEKLKGLSGTQKYFKGVDKVSLVTDLVLPPK</sequence>
<dbReference type="Proteomes" id="UP000187203">
    <property type="component" value="Unassembled WGS sequence"/>
</dbReference>
<keyword evidence="3" id="KW-1185">Reference proteome</keyword>
<name>A0A1R3L021_9ROSI</name>
<dbReference type="AlphaFoldDB" id="A0A1R3L021"/>
<feature type="region of interest" description="Disordered" evidence="1">
    <location>
        <begin position="21"/>
        <end position="42"/>
    </location>
</feature>
<comment type="caution">
    <text evidence="2">The sequence shown here is derived from an EMBL/GenBank/DDBJ whole genome shotgun (WGS) entry which is preliminary data.</text>
</comment>